<dbReference type="GO" id="GO:0046677">
    <property type="term" value="P:response to antibiotic"/>
    <property type="evidence" value="ECO:0007669"/>
    <property type="project" value="UniProtKB-UniRule"/>
</dbReference>
<keyword evidence="4 6" id="KW-0378">Hydrolase</keyword>
<protein>
    <recommendedName>
        <fullName evidence="3 6">Beta-lactamase</fullName>
        <ecNumber evidence="2 6">3.5.2.6</ecNumber>
    </recommendedName>
</protein>
<sequence length="304" mass="31542">MTRRRLLVSALAVSALSVTAACGARPAAPARPGADDARWAELDIALAGIEERKHIRLGVIAHDPGRNLSYIRRGEERFAMCSTFKVYAAAAILRLHTQGRLTLDEPVPVAAADIVVNSPVTSAAQGRTLTLAQLCEASLTRSDNTAANLLLRRLGGPAAVTGFARSLGDTATRLDRWEPELNSAEPGDPRDTTTPTGLADGYRELLLGSGLPAAAKQTLTDWMRASVTSGERIRAGLPAGWTAADKTGGGSYGTVNDAGVVWSPGGAPLLLVLLTSSTTGRPDAPNDNAALAETTAAVVASMTA</sequence>
<dbReference type="Gene3D" id="3.40.710.10">
    <property type="entry name" value="DD-peptidase/beta-lactamase superfamily"/>
    <property type="match status" value="1"/>
</dbReference>
<feature type="domain" description="Beta-lactamase class A catalytic" evidence="8">
    <location>
        <begin position="72"/>
        <end position="275"/>
    </location>
</feature>
<name>A0A1W0BGF4_9NOCA</name>
<evidence type="ECO:0000256" key="7">
    <source>
        <dbReference type="SAM" id="SignalP"/>
    </source>
</evidence>
<dbReference type="PROSITE" id="PS51318">
    <property type="entry name" value="TAT"/>
    <property type="match status" value="1"/>
</dbReference>
<comment type="caution">
    <text evidence="9">The sequence shown here is derived from an EMBL/GenBank/DDBJ whole genome shotgun (WGS) entry which is preliminary data.</text>
</comment>
<dbReference type="InterPro" id="IPR045155">
    <property type="entry name" value="Beta-lactam_cat"/>
</dbReference>
<keyword evidence="5 6" id="KW-0046">Antibiotic resistance</keyword>
<comment type="catalytic activity">
    <reaction evidence="6">
        <text>a beta-lactam + H2O = a substituted beta-amino acid</text>
        <dbReference type="Rhea" id="RHEA:20401"/>
        <dbReference type="ChEBI" id="CHEBI:15377"/>
        <dbReference type="ChEBI" id="CHEBI:35627"/>
        <dbReference type="ChEBI" id="CHEBI:140347"/>
        <dbReference type="EC" id="3.5.2.6"/>
    </reaction>
</comment>
<keyword evidence="10" id="KW-1185">Reference proteome</keyword>
<evidence type="ECO:0000256" key="2">
    <source>
        <dbReference type="ARBA" id="ARBA00012865"/>
    </source>
</evidence>
<dbReference type="PROSITE" id="PS00146">
    <property type="entry name" value="BETA_LACTAMASE_A"/>
    <property type="match status" value="1"/>
</dbReference>
<dbReference type="InterPro" id="IPR006311">
    <property type="entry name" value="TAT_signal"/>
</dbReference>
<comment type="similarity">
    <text evidence="1 6">Belongs to the class-A beta-lactamase family.</text>
</comment>
<dbReference type="NCBIfam" id="NF033103">
    <property type="entry name" value="bla_class_A"/>
    <property type="match status" value="1"/>
</dbReference>
<evidence type="ECO:0000259" key="8">
    <source>
        <dbReference type="Pfam" id="PF13354"/>
    </source>
</evidence>
<evidence type="ECO:0000313" key="10">
    <source>
        <dbReference type="Proteomes" id="UP000188836"/>
    </source>
</evidence>
<evidence type="ECO:0000256" key="1">
    <source>
        <dbReference type="ARBA" id="ARBA00009009"/>
    </source>
</evidence>
<dbReference type="InterPro" id="IPR000871">
    <property type="entry name" value="Beta-lactam_class-A"/>
</dbReference>
<dbReference type="PROSITE" id="PS51257">
    <property type="entry name" value="PROKAR_LIPOPROTEIN"/>
    <property type="match status" value="1"/>
</dbReference>
<proteinExistence type="inferred from homology"/>
<dbReference type="GO" id="GO:0030655">
    <property type="term" value="P:beta-lactam antibiotic catabolic process"/>
    <property type="evidence" value="ECO:0007669"/>
    <property type="project" value="InterPro"/>
</dbReference>
<dbReference type="InterPro" id="IPR023650">
    <property type="entry name" value="Beta-lactam_class-A_AS"/>
</dbReference>
<accession>A0A1W0BGF4</accession>
<evidence type="ECO:0000256" key="3">
    <source>
        <dbReference type="ARBA" id="ARBA00018879"/>
    </source>
</evidence>
<dbReference type="GO" id="GO:0008800">
    <property type="term" value="F:beta-lactamase activity"/>
    <property type="evidence" value="ECO:0007669"/>
    <property type="project" value="UniProtKB-UniRule"/>
</dbReference>
<organism evidence="9 10">
    <name type="scientific">Nocardia donostiensis</name>
    <dbReference type="NCBI Taxonomy" id="1538463"/>
    <lineage>
        <taxon>Bacteria</taxon>
        <taxon>Bacillati</taxon>
        <taxon>Actinomycetota</taxon>
        <taxon>Actinomycetes</taxon>
        <taxon>Mycobacteriales</taxon>
        <taxon>Nocardiaceae</taxon>
        <taxon>Nocardia</taxon>
    </lineage>
</organism>
<dbReference type="PANTHER" id="PTHR35333:SF3">
    <property type="entry name" value="BETA-LACTAMASE-TYPE TRANSPEPTIDASE FOLD CONTAINING PROTEIN"/>
    <property type="match status" value="1"/>
</dbReference>
<evidence type="ECO:0000256" key="5">
    <source>
        <dbReference type="ARBA" id="ARBA00023251"/>
    </source>
</evidence>
<dbReference type="PANTHER" id="PTHR35333">
    <property type="entry name" value="BETA-LACTAMASE"/>
    <property type="match status" value="1"/>
</dbReference>
<evidence type="ECO:0000256" key="4">
    <source>
        <dbReference type="ARBA" id="ARBA00022801"/>
    </source>
</evidence>
<dbReference type="AlphaFoldDB" id="A0A1W0BGF4"/>
<dbReference type="EMBL" id="MUMY01000012">
    <property type="protein sequence ID" value="ONM48032.1"/>
    <property type="molecule type" value="Genomic_DNA"/>
</dbReference>
<feature type="signal peptide" evidence="7">
    <location>
        <begin position="1"/>
        <end position="20"/>
    </location>
</feature>
<gene>
    <name evidence="9" type="ORF">B0T46_15150</name>
</gene>
<dbReference type="EC" id="3.5.2.6" evidence="2 6"/>
<dbReference type="InterPro" id="IPR012338">
    <property type="entry name" value="Beta-lactam/transpept-like"/>
</dbReference>
<feature type="chain" id="PRO_5039076009" description="Beta-lactamase" evidence="7">
    <location>
        <begin position="21"/>
        <end position="304"/>
    </location>
</feature>
<dbReference type="STRING" id="1538463.B0T36_21470"/>
<reference evidence="9 10" key="1">
    <citation type="journal article" date="2016" name="Antonie Van Leeuwenhoek">
        <title>Nocardia donostiensis sp. nov., isolated from human respiratory specimens.</title>
        <authorList>
            <person name="Ercibengoa M."/>
            <person name="Bell M."/>
            <person name="Marimon J.M."/>
            <person name="Humrighouse B."/>
            <person name="Klenk H.P."/>
            <person name="Potter G."/>
            <person name="Perez-Trallero E."/>
        </authorList>
    </citation>
    <scope>NUCLEOTIDE SEQUENCE [LARGE SCALE GENOMIC DNA]</scope>
    <source>
        <strain evidence="9 10">X1655</strain>
    </source>
</reference>
<dbReference type="PRINTS" id="PR00118">
    <property type="entry name" value="BLACTAMASEA"/>
</dbReference>
<dbReference type="Proteomes" id="UP000188836">
    <property type="component" value="Unassembled WGS sequence"/>
</dbReference>
<evidence type="ECO:0000313" key="9">
    <source>
        <dbReference type="EMBL" id="ONM48032.1"/>
    </source>
</evidence>
<dbReference type="SUPFAM" id="SSF56601">
    <property type="entry name" value="beta-lactamase/transpeptidase-like"/>
    <property type="match status" value="1"/>
</dbReference>
<dbReference type="Pfam" id="PF13354">
    <property type="entry name" value="Beta-lactamase2"/>
    <property type="match status" value="1"/>
</dbReference>
<evidence type="ECO:0000256" key="6">
    <source>
        <dbReference type="RuleBase" id="RU361140"/>
    </source>
</evidence>
<keyword evidence="7" id="KW-0732">Signal</keyword>